<protein>
    <submittedName>
        <fullName evidence="1">DNA polymerase III delta prime subunit</fullName>
    </submittedName>
</protein>
<dbReference type="GO" id="GO:0003887">
    <property type="term" value="F:DNA-directed DNA polymerase activity"/>
    <property type="evidence" value="ECO:0007669"/>
    <property type="project" value="InterPro"/>
</dbReference>
<dbReference type="InterPro" id="IPR050238">
    <property type="entry name" value="DNA_Rep/Repair_Clamp_Loader"/>
</dbReference>
<dbReference type="PANTHER" id="PTHR11669:SF8">
    <property type="entry name" value="DNA POLYMERASE III SUBUNIT DELTA"/>
    <property type="match status" value="1"/>
</dbReference>
<dbReference type="InterPro" id="IPR004622">
    <property type="entry name" value="DNA_pol_HolB"/>
</dbReference>
<dbReference type="EMBL" id="QBKR01000020">
    <property type="protein sequence ID" value="PTX55213.1"/>
    <property type="molecule type" value="Genomic_DNA"/>
</dbReference>
<dbReference type="AlphaFoldDB" id="A0A2T6BGM1"/>
<dbReference type="Gene3D" id="3.40.50.300">
    <property type="entry name" value="P-loop containing nucleotide triphosphate hydrolases"/>
    <property type="match status" value="1"/>
</dbReference>
<gene>
    <name evidence="1" type="ORF">C8P63_1207</name>
</gene>
<dbReference type="FunFam" id="3.40.50.300:FF:001255">
    <property type="entry name" value="DNA polymerase III subunit delta"/>
    <property type="match status" value="1"/>
</dbReference>
<dbReference type="Proteomes" id="UP000244240">
    <property type="component" value="Unassembled WGS sequence"/>
</dbReference>
<name>A0A2T6BGM1_9BACL</name>
<keyword evidence="2" id="KW-1185">Reference proteome</keyword>
<organism evidence="1 2">
    <name type="scientific">Melghirimyces profundicolus</name>
    <dbReference type="NCBI Taxonomy" id="1242148"/>
    <lineage>
        <taxon>Bacteria</taxon>
        <taxon>Bacillati</taxon>
        <taxon>Bacillota</taxon>
        <taxon>Bacilli</taxon>
        <taxon>Bacillales</taxon>
        <taxon>Thermoactinomycetaceae</taxon>
        <taxon>Melghirimyces</taxon>
    </lineage>
</organism>
<dbReference type="PANTHER" id="PTHR11669">
    <property type="entry name" value="REPLICATION FACTOR C / DNA POLYMERASE III GAMMA-TAU SUBUNIT"/>
    <property type="match status" value="1"/>
</dbReference>
<dbReference type="Pfam" id="PF13177">
    <property type="entry name" value="DNA_pol3_delta2"/>
    <property type="match status" value="1"/>
</dbReference>
<dbReference type="GO" id="GO:0006261">
    <property type="term" value="P:DNA-templated DNA replication"/>
    <property type="evidence" value="ECO:0007669"/>
    <property type="project" value="TreeGrafter"/>
</dbReference>
<dbReference type="InterPro" id="IPR027417">
    <property type="entry name" value="P-loop_NTPase"/>
</dbReference>
<dbReference type="SUPFAM" id="SSF52540">
    <property type="entry name" value="P-loop containing nucleoside triphosphate hydrolases"/>
    <property type="match status" value="1"/>
</dbReference>
<comment type="caution">
    <text evidence="1">The sequence shown here is derived from an EMBL/GenBank/DDBJ whole genome shotgun (WGS) entry which is preliminary data.</text>
</comment>
<dbReference type="GO" id="GO:0008408">
    <property type="term" value="F:3'-5' exonuclease activity"/>
    <property type="evidence" value="ECO:0007669"/>
    <property type="project" value="InterPro"/>
</dbReference>
<sequence>MSFDKVTGQERVVRLLKNALRNQRVAHAYCFAGRKGTGKEKTALEFAKALNCLHSSDEPCDRCRSCRRIDHGNHPDVTLVEPDGQTIKIGQMRELQRKFSYSPSEESMPVVILRQAEAFTLPAANSLLKFLEEPTARIVAILLTENLHALLPTILSRCQLIRFHPLSPHRIEEILTEQGVPPDRARILSHLASGVTRARELADQDGFAPFCERVIKWNEEIASGKSDALVEIQTWLSTDPGLEEMELLLDLSLLWLRDLLKHRAGNHEEPVFSGWSEDLRRQASKWTLPALLNAMDAVIHARKALTGPVQSQAVLERMVLSMQGGLDHAVSRRSPFQASG</sequence>
<reference evidence="1 2" key="1">
    <citation type="submission" date="2018-04" db="EMBL/GenBank/DDBJ databases">
        <title>Genomic Encyclopedia of Archaeal and Bacterial Type Strains, Phase II (KMG-II): from individual species to whole genera.</title>
        <authorList>
            <person name="Goeker M."/>
        </authorList>
    </citation>
    <scope>NUCLEOTIDE SEQUENCE [LARGE SCALE GENOMIC DNA]</scope>
    <source>
        <strain evidence="1 2">DSM 45787</strain>
    </source>
</reference>
<dbReference type="OrthoDB" id="9810148at2"/>
<proteinExistence type="predicted"/>
<dbReference type="NCBIfam" id="TIGR00678">
    <property type="entry name" value="holB"/>
    <property type="match status" value="1"/>
</dbReference>
<evidence type="ECO:0000313" key="1">
    <source>
        <dbReference type="EMBL" id="PTX55213.1"/>
    </source>
</evidence>
<dbReference type="RefSeq" id="WP_108025073.1">
    <property type="nucleotide sequence ID" value="NZ_QBKR01000020.1"/>
</dbReference>
<evidence type="ECO:0000313" key="2">
    <source>
        <dbReference type="Proteomes" id="UP000244240"/>
    </source>
</evidence>
<accession>A0A2T6BGM1</accession>